<sequence>MPLLRIDMIEGRSEEQIQSLLDTIQSCVVGAFGVPESDRYQIVHEHKPGRMVFLDTGLGFTRSSQVVSIQFFTSPRTHVEKMKVYRLLSDRLEKVCGLNPNDLLISVFTNREEDWSFAQGEAQYVTGKLP</sequence>
<comment type="caution">
    <text evidence="1">The sequence shown here is derived from an EMBL/GenBank/DDBJ whole genome shotgun (WGS) entry which is preliminary data.</text>
</comment>
<evidence type="ECO:0000313" key="1">
    <source>
        <dbReference type="EMBL" id="KCZ56235.1"/>
    </source>
</evidence>
<dbReference type="InterPro" id="IPR014347">
    <property type="entry name" value="Tautomerase/MIF_sf"/>
</dbReference>
<dbReference type="Proteomes" id="UP000027037">
    <property type="component" value="Unassembled WGS sequence"/>
</dbReference>
<proteinExistence type="predicted"/>
<dbReference type="OrthoDB" id="9804765at2"/>
<dbReference type="PANTHER" id="PTHR38460:SF1">
    <property type="entry name" value="TAUTOMERASE YOLI-RELATED"/>
    <property type="match status" value="1"/>
</dbReference>
<protein>
    <submittedName>
        <fullName evidence="1">Tautomerase</fullName>
    </submittedName>
</protein>
<dbReference type="RefSeq" id="WP_034792173.1">
    <property type="nucleotide sequence ID" value="NZ_AWFF01000025.1"/>
</dbReference>
<name>A0A062UJE8_9PROT</name>
<dbReference type="SUPFAM" id="SSF55331">
    <property type="entry name" value="Tautomerase/MIF"/>
    <property type="match status" value="1"/>
</dbReference>
<dbReference type="PANTHER" id="PTHR38460">
    <property type="entry name" value="TAUTOMERASE YOLI-RELATED"/>
    <property type="match status" value="1"/>
</dbReference>
<dbReference type="Gene3D" id="3.30.429.10">
    <property type="entry name" value="Macrophage Migration Inhibitory Factor"/>
    <property type="match status" value="1"/>
</dbReference>
<dbReference type="EMBL" id="AWFF01000025">
    <property type="protein sequence ID" value="KCZ56235.1"/>
    <property type="molecule type" value="Genomic_DNA"/>
</dbReference>
<gene>
    <name evidence="1" type="ORF">HY29_09290</name>
</gene>
<dbReference type="Pfam" id="PF14552">
    <property type="entry name" value="Tautomerase_2"/>
    <property type="match status" value="1"/>
</dbReference>
<organism evidence="1 2">
    <name type="scientific">Hyphomonas beringensis</name>
    <dbReference type="NCBI Taxonomy" id="1280946"/>
    <lineage>
        <taxon>Bacteria</taxon>
        <taxon>Pseudomonadati</taxon>
        <taxon>Pseudomonadota</taxon>
        <taxon>Alphaproteobacteria</taxon>
        <taxon>Hyphomonadales</taxon>
        <taxon>Hyphomonadaceae</taxon>
        <taxon>Hyphomonas</taxon>
    </lineage>
</organism>
<dbReference type="AlphaFoldDB" id="A0A062UJE8"/>
<evidence type="ECO:0000313" key="2">
    <source>
        <dbReference type="Proteomes" id="UP000027037"/>
    </source>
</evidence>
<dbReference type="STRING" id="1280946.HY29_09290"/>
<dbReference type="InterPro" id="IPR037479">
    <property type="entry name" value="Tauto_MSAD"/>
</dbReference>
<reference evidence="1 2" key="1">
    <citation type="journal article" date="2014" name="Antonie Van Leeuwenhoek">
        <title>Hyphomonas beringensis sp. nov. and Hyphomonas chukchiensis sp. nov., isolated from surface seawater of the Bering Sea and Chukchi Sea.</title>
        <authorList>
            <person name="Li C."/>
            <person name="Lai Q."/>
            <person name="Li G."/>
            <person name="Dong C."/>
            <person name="Wang J."/>
            <person name="Liao Y."/>
            <person name="Shao Z."/>
        </authorList>
    </citation>
    <scope>NUCLEOTIDE SEQUENCE [LARGE SCALE GENOMIC DNA]</scope>
    <source>
        <strain evidence="1 2">25B14_1</strain>
    </source>
</reference>
<accession>A0A062UJE8</accession>
<dbReference type="PATRIC" id="fig|1280946.3.peg.653"/>
<dbReference type="eggNOG" id="COG1942">
    <property type="taxonomic scope" value="Bacteria"/>
</dbReference>
<keyword evidence="2" id="KW-1185">Reference proteome</keyword>